<evidence type="ECO:0000313" key="2">
    <source>
        <dbReference type="Proteomes" id="UP000463951"/>
    </source>
</evidence>
<protein>
    <submittedName>
        <fullName evidence="1">Uncharacterized protein</fullName>
    </submittedName>
</protein>
<dbReference type="EMBL" id="AP019620">
    <property type="protein sequence ID" value="BBJ41852.1"/>
    <property type="molecule type" value="Genomic_DNA"/>
</dbReference>
<dbReference type="Proteomes" id="UP000463951">
    <property type="component" value="Chromosome"/>
</dbReference>
<reference evidence="1 2" key="1">
    <citation type="journal article" date="2020" name="Int. J. Syst. Evol. Microbiol.">
        <title>Reclassification of Streptomyces castelarensis and Streptomyces sporoclivatus as later heterotypic synonyms of Streptomyces antimycoticus.</title>
        <authorList>
            <person name="Komaki H."/>
            <person name="Tamura T."/>
        </authorList>
    </citation>
    <scope>NUCLEOTIDE SEQUENCE [LARGE SCALE GENOMIC DNA]</scope>
    <source>
        <strain evidence="1 2">NBRC 100767</strain>
    </source>
</reference>
<sequence>MSGAARAVRESAAGRADAAAEVAGAADTRAATAVPAAAMAAVRRIRDLRGGAQRMTTWGAPVPNEDRTE</sequence>
<gene>
    <name evidence="1" type="ORF">SSPO_045700</name>
</gene>
<name>A0A499ULU4_9ACTN</name>
<proteinExistence type="predicted"/>
<accession>A0A499ULU4</accession>
<evidence type="ECO:0000313" key="1">
    <source>
        <dbReference type="EMBL" id="BBJ41852.1"/>
    </source>
</evidence>
<dbReference type="AlphaFoldDB" id="A0A499ULU4"/>
<organism evidence="1 2">
    <name type="scientific">Streptomyces antimycoticus</name>
    <dbReference type="NCBI Taxonomy" id="68175"/>
    <lineage>
        <taxon>Bacteria</taxon>
        <taxon>Bacillati</taxon>
        <taxon>Actinomycetota</taxon>
        <taxon>Actinomycetes</taxon>
        <taxon>Kitasatosporales</taxon>
        <taxon>Streptomycetaceae</taxon>
        <taxon>Streptomyces</taxon>
        <taxon>Streptomyces violaceusniger group</taxon>
    </lineage>
</organism>